<dbReference type="EMBL" id="BJYK01000008">
    <property type="protein sequence ID" value="GEN80502.1"/>
    <property type="molecule type" value="Genomic_DNA"/>
</dbReference>
<proteinExistence type="predicted"/>
<dbReference type="Proteomes" id="UP000321484">
    <property type="component" value="Unassembled WGS sequence"/>
</dbReference>
<protein>
    <submittedName>
        <fullName evidence="1">Uncharacterized protein</fullName>
    </submittedName>
</protein>
<name>A0A511YZ96_9CELL</name>
<comment type="caution">
    <text evidence="1">The sequence shown here is derived from an EMBL/GenBank/DDBJ whole genome shotgun (WGS) entry which is preliminary data.</text>
</comment>
<dbReference type="AlphaFoldDB" id="A0A511YZ96"/>
<accession>A0A511YZ96</accession>
<dbReference type="RefSeq" id="WP_034244334.1">
    <property type="nucleotide sequence ID" value="NZ_BJYK01000008.1"/>
</dbReference>
<evidence type="ECO:0000313" key="2">
    <source>
        <dbReference type="Proteomes" id="UP000321484"/>
    </source>
</evidence>
<evidence type="ECO:0000313" key="1">
    <source>
        <dbReference type="EMBL" id="GEN80502.1"/>
    </source>
</evidence>
<reference evidence="1 2" key="1">
    <citation type="submission" date="2019-07" db="EMBL/GenBank/DDBJ databases">
        <title>Whole genome shotgun sequence of Actinotalea fermentans NBRC 105374.</title>
        <authorList>
            <person name="Hosoyama A."/>
            <person name="Uohara A."/>
            <person name="Ohji S."/>
            <person name="Ichikawa N."/>
        </authorList>
    </citation>
    <scope>NUCLEOTIDE SEQUENCE [LARGE SCALE GENOMIC DNA]</scope>
    <source>
        <strain evidence="1 2">NBRC 105374</strain>
    </source>
</reference>
<dbReference type="OrthoDB" id="4826176at2"/>
<organism evidence="1 2">
    <name type="scientific">Actinotalea fermentans</name>
    <dbReference type="NCBI Taxonomy" id="43671"/>
    <lineage>
        <taxon>Bacteria</taxon>
        <taxon>Bacillati</taxon>
        <taxon>Actinomycetota</taxon>
        <taxon>Actinomycetes</taxon>
        <taxon>Micrococcales</taxon>
        <taxon>Cellulomonadaceae</taxon>
        <taxon>Actinotalea</taxon>
    </lineage>
</organism>
<keyword evidence="2" id="KW-1185">Reference proteome</keyword>
<sequence>MKSAYFLSHDPLLFEKARQAVRETGRDIWHGCELTYEGDDELQVREVATDHLFTLENREDPKYGYLYKSPPHYPEPGVTMPDLETAIPYGAVCRWEDLFVRLVRVITEISGEPAWILDENGVIWDARNVDPDRVLL</sequence>
<gene>
    <name evidence="1" type="ORF">AFE02nite_22360</name>
</gene>